<dbReference type="GO" id="GO:0000981">
    <property type="term" value="F:DNA-binding transcription factor activity, RNA polymerase II-specific"/>
    <property type="evidence" value="ECO:0007669"/>
    <property type="project" value="TreeGrafter"/>
</dbReference>
<evidence type="ECO:0000256" key="7">
    <source>
        <dbReference type="PROSITE-ProRule" id="PRU00042"/>
    </source>
</evidence>
<feature type="compositionally biased region" description="Polar residues" evidence="8">
    <location>
        <begin position="567"/>
        <end position="582"/>
    </location>
</feature>
<feature type="domain" description="C2H2-type" evidence="9">
    <location>
        <begin position="339"/>
        <end position="366"/>
    </location>
</feature>
<keyword evidence="5" id="KW-0539">Nucleus</keyword>
<feature type="compositionally biased region" description="Low complexity" evidence="8">
    <location>
        <begin position="14"/>
        <end position="24"/>
    </location>
</feature>
<dbReference type="PANTHER" id="PTHR24388:SF104">
    <property type="entry name" value="AT-RICH BINDING PROTEIN-RELATED"/>
    <property type="match status" value="1"/>
</dbReference>
<evidence type="ECO:0000256" key="3">
    <source>
        <dbReference type="ARBA" id="ARBA00022771"/>
    </source>
</evidence>
<comment type="similarity">
    <text evidence="6">Belongs to the snail C2H2-type zinc-finger protein family.</text>
</comment>
<dbReference type="InterPro" id="IPR050527">
    <property type="entry name" value="Snail/Krueppel_Znf"/>
</dbReference>
<dbReference type="SMART" id="SM00355">
    <property type="entry name" value="ZnF_C2H2"/>
    <property type="match status" value="6"/>
</dbReference>
<reference evidence="10 11" key="1">
    <citation type="submission" date="2019-05" db="EMBL/GenBank/DDBJ databases">
        <title>Another draft genome of Portunus trituberculatus and its Hox gene families provides insights of decapod evolution.</title>
        <authorList>
            <person name="Jeong J.-H."/>
            <person name="Song I."/>
            <person name="Kim S."/>
            <person name="Choi T."/>
            <person name="Kim D."/>
            <person name="Ryu S."/>
            <person name="Kim W."/>
        </authorList>
    </citation>
    <scope>NUCLEOTIDE SEQUENCE [LARGE SCALE GENOMIC DNA]</scope>
    <source>
        <tissue evidence="10">Muscle</tissue>
    </source>
</reference>
<keyword evidence="3 7" id="KW-0863">Zinc-finger</keyword>
<feature type="domain" description="C2H2-type" evidence="9">
    <location>
        <begin position="282"/>
        <end position="310"/>
    </location>
</feature>
<dbReference type="GO" id="GO:0000978">
    <property type="term" value="F:RNA polymerase II cis-regulatory region sequence-specific DNA binding"/>
    <property type="evidence" value="ECO:0007669"/>
    <property type="project" value="TreeGrafter"/>
</dbReference>
<comment type="caution">
    <text evidence="10">The sequence shown here is derived from an EMBL/GenBank/DDBJ whole genome shotgun (WGS) entry which is preliminary data.</text>
</comment>
<feature type="region of interest" description="Disordered" evidence="8">
    <location>
        <begin position="1"/>
        <end position="30"/>
    </location>
</feature>
<evidence type="ECO:0000259" key="9">
    <source>
        <dbReference type="PROSITE" id="PS50157"/>
    </source>
</evidence>
<accession>A0A5B7DVX6</accession>
<dbReference type="PROSITE" id="PS50157">
    <property type="entry name" value="ZINC_FINGER_C2H2_2"/>
    <property type="match status" value="3"/>
</dbReference>
<evidence type="ECO:0000313" key="11">
    <source>
        <dbReference type="Proteomes" id="UP000324222"/>
    </source>
</evidence>
<dbReference type="Proteomes" id="UP000324222">
    <property type="component" value="Unassembled WGS sequence"/>
</dbReference>
<organism evidence="10 11">
    <name type="scientific">Portunus trituberculatus</name>
    <name type="common">Swimming crab</name>
    <name type="synonym">Neptunus trituberculatus</name>
    <dbReference type="NCBI Taxonomy" id="210409"/>
    <lineage>
        <taxon>Eukaryota</taxon>
        <taxon>Metazoa</taxon>
        <taxon>Ecdysozoa</taxon>
        <taxon>Arthropoda</taxon>
        <taxon>Crustacea</taxon>
        <taxon>Multicrustacea</taxon>
        <taxon>Malacostraca</taxon>
        <taxon>Eumalacostraca</taxon>
        <taxon>Eucarida</taxon>
        <taxon>Decapoda</taxon>
        <taxon>Pleocyemata</taxon>
        <taxon>Brachyura</taxon>
        <taxon>Eubrachyura</taxon>
        <taxon>Portunoidea</taxon>
        <taxon>Portunidae</taxon>
        <taxon>Portuninae</taxon>
        <taxon>Portunus</taxon>
    </lineage>
</organism>
<evidence type="ECO:0000256" key="6">
    <source>
        <dbReference type="ARBA" id="ARBA00037948"/>
    </source>
</evidence>
<dbReference type="PROSITE" id="PS00028">
    <property type="entry name" value="ZINC_FINGER_C2H2_1"/>
    <property type="match status" value="2"/>
</dbReference>
<evidence type="ECO:0000256" key="1">
    <source>
        <dbReference type="ARBA" id="ARBA00022723"/>
    </source>
</evidence>
<dbReference type="AlphaFoldDB" id="A0A5B7DVX6"/>
<feature type="domain" description="C2H2-type" evidence="9">
    <location>
        <begin position="311"/>
        <end position="338"/>
    </location>
</feature>
<feature type="region of interest" description="Disordered" evidence="8">
    <location>
        <begin position="562"/>
        <end position="582"/>
    </location>
</feature>
<dbReference type="SUPFAM" id="SSF57667">
    <property type="entry name" value="beta-beta-alpha zinc fingers"/>
    <property type="match status" value="2"/>
</dbReference>
<dbReference type="EMBL" id="VSRR010001422">
    <property type="protein sequence ID" value="MPC25146.1"/>
    <property type="molecule type" value="Genomic_DNA"/>
</dbReference>
<dbReference type="OrthoDB" id="6381446at2759"/>
<sequence length="582" mass="63475">MRGSDVEGEEHGTETTTNTQSYQTFLPPPTPAAAPTFITGATDSFLALPEQMEGEGEGLLGSGEGDGVSQGSLLYLDSASALHVLVHHLPQPSHQPTPPQLVEEEGSEEQFVVVGALKNEDELATSASPTTCHVSVESILEEELAGGRGEIYLPQPQEPTPAPQHLPQAPVLALVDGSGSGDTGDTTGITLDTVPHITLEEIIQKFASSPGSPIDDLDDSTTTTITAITPPPDPAPLPPPPPTVSPRVKTCGKGFKQLAQLLNHQVQHITSPKDFPAWAEKSYCEECQHWFRDRKSLRMHISLVHLKRKPHSCPHCPYRCSRSFDLKVHMRQHTGERPHRCPLCGWQTRDHNSMRRHKLGHQERKPFRCPLPLCQFETRHPAYFKRHMARRHLDNEALYACLFCPLTTPSLQDYIKHSMKHEKDLAEEAMKRAMQADTDTPGDATTAPREEPTPVTTAIALTTEDATKKTSPIDFNHKVGFIAIKFDDAAASDGKGETVDEVVVEEVEGESVSGVSLPQVVVSGSNGHYLLDIPGIGEDGEARVISSAPPQHHIITTTTATSHYTTPQLPHNTSLQDCSTTT</sequence>
<feature type="region of interest" description="Disordered" evidence="8">
    <location>
        <begin position="434"/>
        <end position="453"/>
    </location>
</feature>
<evidence type="ECO:0000256" key="8">
    <source>
        <dbReference type="SAM" id="MobiDB-lite"/>
    </source>
</evidence>
<keyword evidence="4" id="KW-0862">Zinc</keyword>
<evidence type="ECO:0000313" key="10">
    <source>
        <dbReference type="EMBL" id="MPC25146.1"/>
    </source>
</evidence>
<dbReference type="PANTHER" id="PTHR24388">
    <property type="entry name" value="ZINC FINGER PROTEIN"/>
    <property type="match status" value="1"/>
</dbReference>
<proteinExistence type="inferred from homology"/>
<name>A0A5B7DVX6_PORTR</name>
<protein>
    <submittedName>
        <fullName evidence="10">Zinc finger and BTB domain-containing protein 48</fullName>
    </submittedName>
</protein>
<evidence type="ECO:0000256" key="5">
    <source>
        <dbReference type="ARBA" id="ARBA00023242"/>
    </source>
</evidence>
<dbReference type="FunFam" id="3.30.160.60:FF:000100">
    <property type="entry name" value="Zinc finger 45-like"/>
    <property type="match status" value="1"/>
</dbReference>
<dbReference type="InterPro" id="IPR036236">
    <property type="entry name" value="Znf_C2H2_sf"/>
</dbReference>
<evidence type="ECO:0000256" key="2">
    <source>
        <dbReference type="ARBA" id="ARBA00022737"/>
    </source>
</evidence>
<keyword evidence="11" id="KW-1185">Reference proteome</keyword>
<feature type="compositionally biased region" description="Low complexity" evidence="8">
    <location>
        <begin position="436"/>
        <end position="447"/>
    </location>
</feature>
<gene>
    <name evidence="10" type="primary">ZBTB48_1</name>
    <name evidence="10" type="ORF">E2C01_018248</name>
</gene>
<dbReference type="InterPro" id="IPR013087">
    <property type="entry name" value="Znf_C2H2_type"/>
</dbReference>
<dbReference type="Gene3D" id="3.30.160.60">
    <property type="entry name" value="Classic Zinc Finger"/>
    <property type="match status" value="4"/>
</dbReference>
<dbReference type="GO" id="GO:0008270">
    <property type="term" value="F:zinc ion binding"/>
    <property type="evidence" value="ECO:0007669"/>
    <property type="project" value="UniProtKB-KW"/>
</dbReference>
<keyword evidence="2" id="KW-0677">Repeat</keyword>
<dbReference type="Pfam" id="PF00096">
    <property type="entry name" value="zf-C2H2"/>
    <property type="match status" value="1"/>
</dbReference>
<evidence type="ECO:0000256" key="4">
    <source>
        <dbReference type="ARBA" id="ARBA00022833"/>
    </source>
</evidence>
<keyword evidence="1" id="KW-0479">Metal-binding</keyword>